<keyword evidence="6" id="KW-0723">Serine/threonine-protein kinase</keyword>
<dbReference type="PROSITE" id="PS50011">
    <property type="entry name" value="PROTEIN_KINASE_DOM"/>
    <property type="match status" value="1"/>
</dbReference>
<keyword evidence="9" id="KW-1185">Reference proteome</keyword>
<keyword evidence="1" id="KW-0808">Transferase</keyword>
<dbReference type="InterPro" id="IPR052751">
    <property type="entry name" value="Plant_MAPKKK"/>
</dbReference>
<evidence type="ECO:0000256" key="5">
    <source>
        <dbReference type="PROSITE-ProRule" id="PRU10141"/>
    </source>
</evidence>
<dbReference type="InterPro" id="IPR011009">
    <property type="entry name" value="Kinase-like_dom_sf"/>
</dbReference>
<sequence>MHWIRGEALGRGGFAFVSKGIITSQQDGIPHIVAVKSSKSSESDSLVKEKKLLDRFNNCPFIIRCFGDDTTEEDGQMLYNIFLDCEEPNEIHPPFIIRCFGDDTTEEDGQMLYNIFLEYASGGCLADIIKSSDGRGLPEPAVKNQTRSILMALSHMHALGYVHCDIKPHNILIVEQGDERKNVKNYVKHTAKLADLGSAFNMRGGEDNEDDGGFRGTVLYAAPESIINQTYVPQSDVWSLGCTVLSMLTGKSPWKFESSKTATDVMMTIGCSDQIPNIPSSKKISKDAVDFLKKCFVKDPRSRCSADMLLDHPFVRTRDAPLTGKCSSHSRRHHHHHHHLTSRLSHGFSSLVHSCFHVHDLAAVSPV</sequence>
<organism evidence="8 9">
    <name type="scientific">Dorcoceras hygrometricum</name>
    <dbReference type="NCBI Taxonomy" id="472368"/>
    <lineage>
        <taxon>Eukaryota</taxon>
        <taxon>Viridiplantae</taxon>
        <taxon>Streptophyta</taxon>
        <taxon>Embryophyta</taxon>
        <taxon>Tracheophyta</taxon>
        <taxon>Spermatophyta</taxon>
        <taxon>Magnoliopsida</taxon>
        <taxon>eudicotyledons</taxon>
        <taxon>Gunneridae</taxon>
        <taxon>Pentapetalae</taxon>
        <taxon>asterids</taxon>
        <taxon>lamiids</taxon>
        <taxon>Lamiales</taxon>
        <taxon>Gesneriaceae</taxon>
        <taxon>Didymocarpoideae</taxon>
        <taxon>Trichosporeae</taxon>
        <taxon>Loxocarpinae</taxon>
        <taxon>Dorcoceras</taxon>
    </lineage>
</organism>
<dbReference type="SMART" id="SM00220">
    <property type="entry name" value="S_TKc"/>
    <property type="match status" value="1"/>
</dbReference>
<dbReference type="InterPro" id="IPR008271">
    <property type="entry name" value="Ser/Thr_kinase_AS"/>
</dbReference>
<evidence type="ECO:0000256" key="6">
    <source>
        <dbReference type="RuleBase" id="RU000304"/>
    </source>
</evidence>
<evidence type="ECO:0000313" key="8">
    <source>
        <dbReference type="EMBL" id="KZV47134.1"/>
    </source>
</evidence>
<dbReference type="Gene3D" id="1.10.510.10">
    <property type="entry name" value="Transferase(Phosphotransferase) domain 1"/>
    <property type="match status" value="1"/>
</dbReference>
<keyword evidence="2 5" id="KW-0547">Nucleotide-binding</keyword>
<feature type="binding site" evidence="5">
    <location>
        <position position="36"/>
    </location>
    <ligand>
        <name>ATP</name>
        <dbReference type="ChEBI" id="CHEBI:30616"/>
    </ligand>
</feature>
<evidence type="ECO:0000256" key="3">
    <source>
        <dbReference type="ARBA" id="ARBA00022777"/>
    </source>
</evidence>
<comment type="similarity">
    <text evidence="6">Belongs to the protein kinase superfamily.</text>
</comment>
<dbReference type="GO" id="GO:0004674">
    <property type="term" value="F:protein serine/threonine kinase activity"/>
    <property type="evidence" value="ECO:0007669"/>
    <property type="project" value="UniProtKB-KW"/>
</dbReference>
<dbReference type="EMBL" id="KQ995309">
    <property type="protein sequence ID" value="KZV47134.1"/>
    <property type="molecule type" value="Genomic_DNA"/>
</dbReference>
<dbReference type="PANTHER" id="PTHR48011">
    <property type="entry name" value="CCR4-NOT TRANSCRIPTIONAL COMPLEX SUBUNIT CAF120-RELATED"/>
    <property type="match status" value="1"/>
</dbReference>
<dbReference type="InterPro" id="IPR000719">
    <property type="entry name" value="Prot_kinase_dom"/>
</dbReference>
<gene>
    <name evidence="8" type="ORF">F511_30952</name>
</gene>
<evidence type="ECO:0000256" key="2">
    <source>
        <dbReference type="ARBA" id="ARBA00022741"/>
    </source>
</evidence>
<feature type="domain" description="Protein kinase" evidence="7">
    <location>
        <begin position="3"/>
        <end position="315"/>
    </location>
</feature>
<evidence type="ECO:0000259" key="7">
    <source>
        <dbReference type="PROSITE" id="PS50011"/>
    </source>
</evidence>
<proteinExistence type="inferred from homology"/>
<name>A0A2Z7CR60_9LAMI</name>
<evidence type="ECO:0000256" key="1">
    <source>
        <dbReference type="ARBA" id="ARBA00022679"/>
    </source>
</evidence>
<dbReference type="GO" id="GO:0005524">
    <property type="term" value="F:ATP binding"/>
    <property type="evidence" value="ECO:0007669"/>
    <property type="project" value="UniProtKB-UniRule"/>
</dbReference>
<dbReference type="Pfam" id="PF00069">
    <property type="entry name" value="Pkinase"/>
    <property type="match status" value="1"/>
</dbReference>
<dbReference type="Gene3D" id="3.30.200.20">
    <property type="entry name" value="Phosphorylase Kinase, domain 1"/>
    <property type="match status" value="1"/>
</dbReference>
<dbReference type="SUPFAM" id="SSF56112">
    <property type="entry name" value="Protein kinase-like (PK-like)"/>
    <property type="match status" value="1"/>
</dbReference>
<dbReference type="AlphaFoldDB" id="A0A2Z7CR60"/>
<dbReference type="PANTHER" id="PTHR48011:SF18">
    <property type="entry name" value="MITOGEN-ACTIVATED PROTEIN KINASE KINASE KINASE 19-RELATED"/>
    <property type="match status" value="1"/>
</dbReference>
<dbReference type="PROSITE" id="PS00108">
    <property type="entry name" value="PROTEIN_KINASE_ST"/>
    <property type="match status" value="1"/>
</dbReference>
<accession>A0A2Z7CR60</accession>
<keyword evidence="3" id="KW-0418">Kinase</keyword>
<keyword evidence="4 5" id="KW-0067">ATP-binding</keyword>
<dbReference type="OrthoDB" id="1542418at2759"/>
<dbReference type="InterPro" id="IPR017441">
    <property type="entry name" value="Protein_kinase_ATP_BS"/>
</dbReference>
<reference evidence="8 9" key="1">
    <citation type="journal article" date="2015" name="Proc. Natl. Acad. Sci. U.S.A.">
        <title>The resurrection genome of Boea hygrometrica: A blueprint for survival of dehydration.</title>
        <authorList>
            <person name="Xiao L."/>
            <person name="Yang G."/>
            <person name="Zhang L."/>
            <person name="Yang X."/>
            <person name="Zhao S."/>
            <person name="Ji Z."/>
            <person name="Zhou Q."/>
            <person name="Hu M."/>
            <person name="Wang Y."/>
            <person name="Chen M."/>
            <person name="Xu Y."/>
            <person name="Jin H."/>
            <person name="Xiao X."/>
            <person name="Hu G."/>
            <person name="Bao F."/>
            <person name="Hu Y."/>
            <person name="Wan P."/>
            <person name="Li L."/>
            <person name="Deng X."/>
            <person name="Kuang T."/>
            <person name="Xiang C."/>
            <person name="Zhu J.K."/>
            <person name="Oliver M.J."/>
            <person name="He Y."/>
        </authorList>
    </citation>
    <scope>NUCLEOTIDE SEQUENCE [LARGE SCALE GENOMIC DNA]</scope>
    <source>
        <strain evidence="9">cv. XS01</strain>
    </source>
</reference>
<evidence type="ECO:0000256" key="4">
    <source>
        <dbReference type="ARBA" id="ARBA00022840"/>
    </source>
</evidence>
<protein>
    <recommendedName>
        <fullName evidence="7">Protein kinase domain-containing protein</fullName>
    </recommendedName>
</protein>
<dbReference type="GO" id="GO:0007165">
    <property type="term" value="P:signal transduction"/>
    <property type="evidence" value="ECO:0007669"/>
    <property type="project" value="TreeGrafter"/>
</dbReference>
<dbReference type="Proteomes" id="UP000250235">
    <property type="component" value="Unassembled WGS sequence"/>
</dbReference>
<dbReference type="PROSITE" id="PS00107">
    <property type="entry name" value="PROTEIN_KINASE_ATP"/>
    <property type="match status" value="1"/>
</dbReference>
<evidence type="ECO:0000313" key="9">
    <source>
        <dbReference type="Proteomes" id="UP000250235"/>
    </source>
</evidence>